<feature type="compositionally biased region" description="Polar residues" evidence="1">
    <location>
        <begin position="597"/>
        <end position="609"/>
    </location>
</feature>
<proteinExistence type="predicted"/>
<feature type="region of interest" description="Disordered" evidence="1">
    <location>
        <begin position="414"/>
        <end position="446"/>
    </location>
</feature>
<protein>
    <recommendedName>
        <fullName evidence="4">F-box domain-containing protein</fullName>
    </recommendedName>
</protein>
<name>A0A5C5G157_9BASI</name>
<feature type="region of interest" description="Disordered" evidence="1">
    <location>
        <begin position="288"/>
        <end position="335"/>
    </location>
</feature>
<reference evidence="2 3" key="1">
    <citation type="submission" date="2019-03" db="EMBL/GenBank/DDBJ databases">
        <title>Rhodosporidium diobovatum UCD-FST 08-225 genome sequencing, assembly, and annotation.</title>
        <authorList>
            <person name="Fakankun I.U."/>
            <person name="Fristensky B."/>
            <person name="Levin D.B."/>
        </authorList>
    </citation>
    <scope>NUCLEOTIDE SEQUENCE [LARGE SCALE GENOMIC DNA]</scope>
    <source>
        <strain evidence="2 3">UCD-FST 08-225</strain>
    </source>
</reference>
<feature type="region of interest" description="Disordered" evidence="1">
    <location>
        <begin position="171"/>
        <end position="198"/>
    </location>
</feature>
<dbReference type="AlphaFoldDB" id="A0A5C5G157"/>
<keyword evidence="3" id="KW-1185">Reference proteome</keyword>
<dbReference type="OrthoDB" id="3226064at2759"/>
<comment type="caution">
    <text evidence="2">The sequence shown here is derived from an EMBL/GenBank/DDBJ whole genome shotgun (WGS) entry which is preliminary data.</text>
</comment>
<evidence type="ECO:0000256" key="1">
    <source>
        <dbReference type="SAM" id="MobiDB-lite"/>
    </source>
</evidence>
<feature type="compositionally biased region" description="Acidic residues" evidence="1">
    <location>
        <begin position="289"/>
        <end position="308"/>
    </location>
</feature>
<dbReference type="STRING" id="5288.A0A5C5G157"/>
<dbReference type="Proteomes" id="UP000311382">
    <property type="component" value="Unassembled WGS sequence"/>
</dbReference>
<gene>
    <name evidence="2" type="ORF">DMC30DRAFT_444876</name>
</gene>
<evidence type="ECO:0000313" key="2">
    <source>
        <dbReference type="EMBL" id="TNY22817.1"/>
    </source>
</evidence>
<feature type="compositionally biased region" description="Basic and acidic residues" evidence="1">
    <location>
        <begin position="489"/>
        <end position="503"/>
    </location>
</feature>
<feature type="region of interest" description="Disordered" evidence="1">
    <location>
        <begin position="544"/>
        <end position="609"/>
    </location>
</feature>
<sequence>MASDRSPAILSLPPELLVHALAQATPQACAAFASTNSLAHDSVNCTALWRALHRKSYDDPHFGDAASTPPDPPTYDWATQVQRRTRAQTLLDAFAEHARPFQPEDLVPTLETLVDLARTRPPVPPSLASADAVSEDESDSLNERWLERWLTPSSSSGEPLLALHPTFSRSSLPTLRSSSRPHPSSSSSSSSSSGPRSPAGLIRAARIAQLAAHLHVLATPCPLALASPSIRTAARETVYEMSNFGRESLFGPFMNDGSGRVDWRKVEALAIVCGTNLDEAMSIVWGGALDDDDDGADGADGADGDEAETVVPPRGWRTTRAHSAGPVRADPAGRDWAGVTHPAGWRGTYSFLHYPVFHHFNRHRHPHPHAPQPTLAHEHEAVGDCMVLRLELLPEGEWPPEIDQPDLSLEALGREDGEDDEEGDGDWVGGEGESGASSSEDGEDDEDEMRYFAMTCGGAGAGAAAEANDLSAGEVTPPTSPPDDEGDDDASRSKEDVVAEGHDGAPALSPAALAALAGPHGLGPLPAAPHTAASAAYPAPSLTFRPSSPAPAPAPPPAATPASSTQYPPLAFRGTSLPRLSFRGSFTNAGPPAPRLSSPSDRSIRGTVSVTPEGHTRWQYVIRYGGGDQWAMNGVQLGGPGSAAGVVGVWSSAERAEEGPCGPFWYWPHRSSIAKLD</sequence>
<dbReference type="EMBL" id="SOZI01000019">
    <property type="protein sequence ID" value="TNY22817.1"/>
    <property type="molecule type" value="Genomic_DNA"/>
</dbReference>
<accession>A0A5C5G157</accession>
<organism evidence="2 3">
    <name type="scientific">Rhodotorula diobovata</name>
    <dbReference type="NCBI Taxonomy" id="5288"/>
    <lineage>
        <taxon>Eukaryota</taxon>
        <taxon>Fungi</taxon>
        <taxon>Dikarya</taxon>
        <taxon>Basidiomycota</taxon>
        <taxon>Pucciniomycotina</taxon>
        <taxon>Microbotryomycetes</taxon>
        <taxon>Sporidiobolales</taxon>
        <taxon>Sporidiobolaceae</taxon>
        <taxon>Rhodotorula</taxon>
    </lineage>
</organism>
<evidence type="ECO:0000313" key="3">
    <source>
        <dbReference type="Proteomes" id="UP000311382"/>
    </source>
</evidence>
<feature type="region of interest" description="Disordered" evidence="1">
    <location>
        <begin position="463"/>
        <end position="505"/>
    </location>
</feature>
<feature type="compositionally biased region" description="Acidic residues" evidence="1">
    <location>
        <begin position="416"/>
        <end position="425"/>
    </location>
</feature>
<feature type="compositionally biased region" description="Pro residues" evidence="1">
    <location>
        <begin position="548"/>
        <end position="559"/>
    </location>
</feature>
<evidence type="ECO:0008006" key="4">
    <source>
        <dbReference type="Google" id="ProtNLM"/>
    </source>
</evidence>